<gene>
    <name evidence="2" type="ORF">DL764_009109</name>
</gene>
<dbReference type="AlphaFoldDB" id="A0A4Q4SYR8"/>
<dbReference type="EMBL" id="QJNU01000801">
    <property type="protein sequence ID" value="RYO85788.1"/>
    <property type="molecule type" value="Genomic_DNA"/>
</dbReference>
<accession>A0A4Q4SYR8</accession>
<protein>
    <recommendedName>
        <fullName evidence="4">NAD-dependent epimerase/dehydratase domain-containing protein</fullName>
    </recommendedName>
</protein>
<name>A0A4Q4SYR8_9PEZI</name>
<keyword evidence="3" id="KW-1185">Reference proteome</keyword>
<dbReference type="STRING" id="155417.A0A4Q4SYR8"/>
<evidence type="ECO:0000256" key="1">
    <source>
        <dbReference type="SAM" id="MobiDB-lite"/>
    </source>
</evidence>
<dbReference type="Proteomes" id="UP000293360">
    <property type="component" value="Unassembled WGS sequence"/>
</dbReference>
<proteinExistence type="predicted"/>
<sequence>MSPPKVLLTGATGYIGVTILNQLVTSEAESLRDLTISLPVRGEDRAAKLKNKYGGRIVRQCGVWLPPSKRRGNGAWSGPAQGHDRPAHWMIHTSGCSNISDRPLMGTAHPDREWDDAEAEAVYEFEKVDNARVVPAAGIGAARPRHEPQGRRRGAQHPGLQRLWRGGGPVPGRRRHDPHHDRLRPGAGHGFALGDGAGAIIYVHVSGLAALYVRCVRRIVEDGGRDLPRRRAGILFPANGRTTMQDIARRCVGAAFDYGVLPRNDEGPRDREVRTVDLDEAATTTVGNRVVAEVGCARHRLTKGTAARKLGWESTRGQEAWAQNFRDELRAALAEKSGVAMGNCINEAAGDP</sequence>
<comment type="caution">
    <text evidence="2">The sequence shown here is derived from an EMBL/GenBank/DDBJ whole genome shotgun (WGS) entry which is preliminary data.</text>
</comment>
<evidence type="ECO:0008006" key="4">
    <source>
        <dbReference type="Google" id="ProtNLM"/>
    </source>
</evidence>
<feature type="region of interest" description="Disordered" evidence="1">
    <location>
        <begin position="142"/>
        <end position="186"/>
    </location>
</feature>
<evidence type="ECO:0000313" key="2">
    <source>
        <dbReference type="EMBL" id="RYO85788.1"/>
    </source>
</evidence>
<reference evidence="2 3" key="1">
    <citation type="submission" date="2018-06" db="EMBL/GenBank/DDBJ databases">
        <title>Complete Genomes of Monosporascus.</title>
        <authorList>
            <person name="Robinson A.J."/>
            <person name="Natvig D.O."/>
        </authorList>
    </citation>
    <scope>NUCLEOTIDE SEQUENCE [LARGE SCALE GENOMIC DNA]</scope>
    <source>
        <strain evidence="2 3">CBS 110550</strain>
    </source>
</reference>
<dbReference type="InterPro" id="IPR036291">
    <property type="entry name" value="NAD(P)-bd_dom_sf"/>
</dbReference>
<evidence type="ECO:0000313" key="3">
    <source>
        <dbReference type="Proteomes" id="UP000293360"/>
    </source>
</evidence>
<organism evidence="2 3">
    <name type="scientific">Monosporascus ibericus</name>
    <dbReference type="NCBI Taxonomy" id="155417"/>
    <lineage>
        <taxon>Eukaryota</taxon>
        <taxon>Fungi</taxon>
        <taxon>Dikarya</taxon>
        <taxon>Ascomycota</taxon>
        <taxon>Pezizomycotina</taxon>
        <taxon>Sordariomycetes</taxon>
        <taxon>Xylariomycetidae</taxon>
        <taxon>Xylariales</taxon>
        <taxon>Xylariales incertae sedis</taxon>
        <taxon>Monosporascus</taxon>
    </lineage>
</organism>
<dbReference type="SUPFAM" id="SSF51735">
    <property type="entry name" value="NAD(P)-binding Rossmann-fold domains"/>
    <property type="match status" value="1"/>
</dbReference>
<dbReference type="OrthoDB" id="10262413at2759"/>